<evidence type="ECO:0000313" key="3">
    <source>
        <dbReference type="Proteomes" id="UP000294933"/>
    </source>
</evidence>
<keyword evidence="1" id="KW-1133">Transmembrane helix</keyword>
<dbReference type="AlphaFoldDB" id="A0A4Y7QKJ0"/>
<organism evidence="2 3">
    <name type="scientific">Rickenella mellea</name>
    <dbReference type="NCBI Taxonomy" id="50990"/>
    <lineage>
        <taxon>Eukaryota</taxon>
        <taxon>Fungi</taxon>
        <taxon>Dikarya</taxon>
        <taxon>Basidiomycota</taxon>
        <taxon>Agaricomycotina</taxon>
        <taxon>Agaricomycetes</taxon>
        <taxon>Hymenochaetales</taxon>
        <taxon>Rickenellaceae</taxon>
        <taxon>Rickenella</taxon>
    </lineage>
</organism>
<keyword evidence="3" id="KW-1185">Reference proteome</keyword>
<sequence>MKLYRPFSSCATYPTLHFSANPGAYLSSLATIFTSVPTLFIATPLFLLGVERALLIHPTASIISVK</sequence>
<evidence type="ECO:0000256" key="1">
    <source>
        <dbReference type="SAM" id="Phobius"/>
    </source>
</evidence>
<evidence type="ECO:0000313" key="2">
    <source>
        <dbReference type="EMBL" id="TDL27768.1"/>
    </source>
</evidence>
<protein>
    <submittedName>
        <fullName evidence="2">Uncharacterized protein</fullName>
    </submittedName>
</protein>
<gene>
    <name evidence="2" type="ORF">BD410DRAFT_329094</name>
</gene>
<reference evidence="2 3" key="1">
    <citation type="submission" date="2018-06" db="EMBL/GenBank/DDBJ databases">
        <title>A transcriptomic atlas of mushroom development highlights an independent origin of complex multicellularity.</title>
        <authorList>
            <consortium name="DOE Joint Genome Institute"/>
            <person name="Krizsan K."/>
            <person name="Almasi E."/>
            <person name="Merenyi Z."/>
            <person name="Sahu N."/>
            <person name="Viragh M."/>
            <person name="Koszo T."/>
            <person name="Mondo S."/>
            <person name="Kiss B."/>
            <person name="Balint B."/>
            <person name="Kues U."/>
            <person name="Barry K."/>
            <person name="Hegedus J.C."/>
            <person name="Henrissat B."/>
            <person name="Johnson J."/>
            <person name="Lipzen A."/>
            <person name="Ohm R."/>
            <person name="Nagy I."/>
            <person name="Pangilinan J."/>
            <person name="Yan J."/>
            <person name="Xiong Y."/>
            <person name="Grigoriev I.V."/>
            <person name="Hibbett D.S."/>
            <person name="Nagy L.G."/>
        </authorList>
    </citation>
    <scope>NUCLEOTIDE SEQUENCE [LARGE SCALE GENOMIC DNA]</scope>
    <source>
        <strain evidence="2 3">SZMC22713</strain>
    </source>
</reference>
<accession>A0A4Y7QKJ0</accession>
<keyword evidence="1" id="KW-0472">Membrane</keyword>
<keyword evidence="1" id="KW-0812">Transmembrane</keyword>
<dbReference type="VEuPathDB" id="FungiDB:BD410DRAFT_329094"/>
<dbReference type="EMBL" id="ML170158">
    <property type="protein sequence ID" value="TDL27768.1"/>
    <property type="molecule type" value="Genomic_DNA"/>
</dbReference>
<proteinExistence type="predicted"/>
<feature type="transmembrane region" description="Helical" evidence="1">
    <location>
        <begin position="24"/>
        <end position="48"/>
    </location>
</feature>
<dbReference type="Proteomes" id="UP000294933">
    <property type="component" value="Unassembled WGS sequence"/>
</dbReference>
<name>A0A4Y7QKJ0_9AGAM</name>